<accession>A0A177ZKA3</accession>
<feature type="transmembrane region" description="Helical" evidence="5">
    <location>
        <begin position="51"/>
        <end position="71"/>
    </location>
</feature>
<evidence type="ECO:0000313" key="8">
    <source>
        <dbReference type="Proteomes" id="UP000077881"/>
    </source>
</evidence>
<dbReference type="Pfam" id="PF12698">
    <property type="entry name" value="ABC2_membrane_3"/>
    <property type="match status" value="1"/>
</dbReference>
<feature type="transmembrane region" description="Helical" evidence="5">
    <location>
        <begin position="207"/>
        <end position="229"/>
    </location>
</feature>
<dbReference type="OrthoDB" id="3182222at2"/>
<keyword evidence="4 5" id="KW-0472">Membrane</keyword>
<evidence type="ECO:0000256" key="3">
    <source>
        <dbReference type="ARBA" id="ARBA00022989"/>
    </source>
</evidence>
<keyword evidence="8" id="KW-1185">Reference proteome</keyword>
<comment type="subcellular location">
    <subcellularLocation>
        <location evidence="1">Membrane</location>
        <topology evidence="1">Multi-pass membrane protein</topology>
    </subcellularLocation>
</comment>
<keyword evidence="2 5" id="KW-0812">Transmembrane</keyword>
<evidence type="ECO:0000313" key="7">
    <source>
        <dbReference type="EMBL" id="OAK67318.1"/>
    </source>
</evidence>
<dbReference type="RefSeq" id="WP_057981749.1">
    <property type="nucleotide sequence ID" value="NZ_JAGGKH010000004.1"/>
</dbReference>
<dbReference type="InterPro" id="IPR013525">
    <property type="entry name" value="ABC2_TM"/>
</dbReference>
<dbReference type="AlphaFoldDB" id="A0A177ZKA3"/>
<dbReference type="PANTHER" id="PTHR43471:SF1">
    <property type="entry name" value="ABC TRANSPORTER PERMEASE PROTEIN NOSY-RELATED"/>
    <property type="match status" value="1"/>
</dbReference>
<evidence type="ECO:0000256" key="5">
    <source>
        <dbReference type="SAM" id="Phobius"/>
    </source>
</evidence>
<dbReference type="EMBL" id="LDJR01000060">
    <property type="protein sequence ID" value="OAK67318.1"/>
    <property type="molecule type" value="Genomic_DNA"/>
</dbReference>
<name>A0A177ZKA3_9BACI</name>
<sequence length="235" mass="25856">MIFSLKRSMAIFQKDYKDVIKNYFVSTSALMPILLAAFYGRMGVETISGHYMVFNLTLCLVAAYVQCALIAEEKEKNTLRGLMLSPASTLEILAGKSLLSFIGTAIIILISAFLIEYKPMDLVVISLAMVLSILFYIGLGTLLGLLTKSVMEASVVIMPFFGLFSFGSALLNMADKYPFLKVAEYLPSVQLIDLATESQAGAGFLDVWPNLLVIFGWVVAVSALVITVYQRRMVD</sequence>
<comment type="caution">
    <text evidence="7">The sequence shown here is derived from an EMBL/GenBank/DDBJ whole genome shotgun (WGS) entry which is preliminary data.</text>
</comment>
<keyword evidence="3 5" id="KW-1133">Transmembrane helix</keyword>
<feature type="transmembrane region" description="Helical" evidence="5">
    <location>
        <begin position="123"/>
        <end position="146"/>
    </location>
</feature>
<protein>
    <submittedName>
        <fullName evidence="7">ABC transporter</fullName>
    </submittedName>
</protein>
<evidence type="ECO:0000259" key="6">
    <source>
        <dbReference type="Pfam" id="PF12698"/>
    </source>
</evidence>
<feature type="transmembrane region" description="Helical" evidence="5">
    <location>
        <begin position="92"/>
        <end position="117"/>
    </location>
</feature>
<gene>
    <name evidence="7" type="ORF">ABB05_19375</name>
</gene>
<evidence type="ECO:0000256" key="4">
    <source>
        <dbReference type="ARBA" id="ARBA00023136"/>
    </source>
</evidence>
<feature type="transmembrane region" description="Helical" evidence="5">
    <location>
        <begin position="20"/>
        <end position="39"/>
    </location>
</feature>
<feature type="domain" description="ABC-2 type transporter transmembrane" evidence="6">
    <location>
        <begin position="46"/>
        <end position="225"/>
    </location>
</feature>
<dbReference type="PATRIC" id="fig|217031.6.peg.4205"/>
<dbReference type="Proteomes" id="UP000077881">
    <property type="component" value="Unassembled WGS sequence"/>
</dbReference>
<evidence type="ECO:0000256" key="2">
    <source>
        <dbReference type="ARBA" id="ARBA00022692"/>
    </source>
</evidence>
<organism evidence="7 8">
    <name type="scientific">Lederbergia galactosidilytica</name>
    <dbReference type="NCBI Taxonomy" id="217031"/>
    <lineage>
        <taxon>Bacteria</taxon>
        <taxon>Bacillati</taxon>
        <taxon>Bacillota</taxon>
        <taxon>Bacilli</taxon>
        <taxon>Bacillales</taxon>
        <taxon>Bacillaceae</taxon>
        <taxon>Lederbergia</taxon>
    </lineage>
</organism>
<dbReference type="GO" id="GO:0140359">
    <property type="term" value="F:ABC-type transporter activity"/>
    <property type="evidence" value="ECO:0007669"/>
    <property type="project" value="InterPro"/>
</dbReference>
<dbReference type="GO" id="GO:0016020">
    <property type="term" value="C:membrane"/>
    <property type="evidence" value="ECO:0007669"/>
    <property type="project" value="UniProtKB-SubCell"/>
</dbReference>
<proteinExistence type="predicted"/>
<evidence type="ECO:0000256" key="1">
    <source>
        <dbReference type="ARBA" id="ARBA00004141"/>
    </source>
</evidence>
<dbReference type="PANTHER" id="PTHR43471">
    <property type="entry name" value="ABC TRANSPORTER PERMEASE"/>
    <property type="match status" value="1"/>
</dbReference>
<dbReference type="STRING" id="217031.ABB05_19375"/>
<feature type="transmembrane region" description="Helical" evidence="5">
    <location>
        <begin position="153"/>
        <end position="171"/>
    </location>
</feature>
<reference evidence="7 8" key="1">
    <citation type="submission" date="2015-05" db="EMBL/GenBank/DDBJ databases">
        <title>Comparison of genome.</title>
        <authorList>
            <person name="Zheng Z."/>
            <person name="Sun M."/>
        </authorList>
    </citation>
    <scope>NUCLEOTIDE SEQUENCE [LARGE SCALE GENOMIC DNA]</scope>
    <source>
        <strain evidence="7 8">G25-74</strain>
    </source>
</reference>